<dbReference type="EMBL" id="PDUD01000026">
    <property type="protein sequence ID" value="PHN04210.1"/>
    <property type="molecule type" value="Genomic_DNA"/>
</dbReference>
<dbReference type="SUPFAM" id="SSF101874">
    <property type="entry name" value="YceI-like"/>
    <property type="match status" value="1"/>
</dbReference>
<proteinExistence type="predicted"/>
<dbReference type="AlphaFoldDB" id="A0A2D0N753"/>
<dbReference type="InterPro" id="IPR007372">
    <property type="entry name" value="Lipid/polyisoprenoid-bd_YceI"/>
</dbReference>
<dbReference type="RefSeq" id="WP_099152236.1">
    <property type="nucleotide sequence ID" value="NZ_PDUD01000026.1"/>
</dbReference>
<keyword evidence="3" id="KW-1185">Reference proteome</keyword>
<dbReference type="PANTHER" id="PTHR34406">
    <property type="entry name" value="PROTEIN YCEI"/>
    <property type="match status" value="1"/>
</dbReference>
<dbReference type="OrthoDB" id="9811006at2"/>
<dbReference type="Pfam" id="PF04264">
    <property type="entry name" value="YceI"/>
    <property type="match status" value="1"/>
</dbReference>
<protein>
    <recommendedName>
        <fullName evidence="1">Lipid/polyisoprenoid-binding YceI-like domain-containing protein</fullName>
    </recommendedName>
</protein>
<reference evidence="2 3" key="1">
    <citation type="submission" date="2017-10" db="EMBL/GenBank/DDBJ databases">
        <title>The draft genome sequence of Lewinella nigricans NBRC 102662.</title>
        <authorList>
            <person name="Wang K."/>
        </authorList>
    </citation>
    <scope>NUCLEOTIDE SEQUENCE [LARGE SCALE GENOMIC DNA]</scope>
    <source>
        <strain evidence="2 3">NBRC 102662</strain>
    </source>
</reference>
<gene>
    <name evidence="2" type="ORF">CRP01_21850</name>
</gene>
<feature type="domain" description="Lipid/polyisoprenoid-binding YceI-like" evidence="1">
    <location>
        <begin position="10"/>
        <end position="177"/>
    </location>
</feature>
<name>A0A2D0N753_FLAN2</name>
<dbReference type="Proteomes" id="UP000223913">
    <property type="component" value="Unassembled WGS sequence"/>
</dbReference>
<evidence type="ECO:0000259" key="1">
    <source>
        <dbReference type="SMART" id="SM00867"/>
    </source>
</evidence>
<dbReference type="SMART" id="SM00867">
    <property type="entry name" value="YceI"/>
    <property type="match status" value="1"/>
</dbReference>
<sequence>MSNAQAVAQKWAIDPAHTEVQFKVKHLVISTVTGSFTSFSGEVVSENEDFDGAKVNFAIDVDSIDTRSTDRDNHLKSDDFFAAEKHPQIKFDGILSKSGGDYSLIGDLTIRETTKKVEFDVDYNGTVKDPWGNSKAGFEINGKLNRKDYGLTWNTVTEAGGMLVGEEVKLDISVQLTPA</sequence>
<dbReference type="PANTHER" id="PTHR34406:SF1">
    <property type="entry name" value="PROTEIN YCEI"/>
    <property type="match status" value="1"/>
</dbReference>
<evidence type="ECO:0000313" key="2">
    <source>
        <dbReference type="EMBL" id="PHN04210.1"/>
    </source>
</evidence>
<dbReference type="Gene3D" id="2.40.128.110">
    <property type="entry name" value="Lipid/polyisoprenoid-binding, YceI-like"/>
    <property type="match status" value="1"/>
</dbReference>
<comment type="caution">
    <text evidence="2">The sequence shown here is derived from an EMBL/GenBank/DDBJ whole genome shotgun (WGS) entry which is preliminary data.</text>
</comment>
<evidence type="ECO:0000313" key="3">
    <source>
        <dbReference type="Proteomes" id="UP000223913"/>
    </source>
</evidence>
<organism evidence="2 3">
    <name type="scientific">Flavilitoribacter nigricans (strain ATCC 23147 / DSM 23189 / NBRC 102662 / NCIMB 1420 / SS-2)</name>
    <name type="common">Lewinella nigricans</name>
    <dbReference type="NCBI Taxonomy" id="1122177"/>
    <lineage>
        <taxon>Bacteria</taxon>
        <taxon>Pseudomonadati</taxon>
        <taxon>Bacteroidota</taxon>
        <taxon>Saprospiria</taxon>
        <taxon>Saprospirales</taxon>
        <taxon>Lewinellaceae</taxon>
        <taxon>Flavilitoribacter</taxon>
    </lineage>
</organism>
<accession>A0A2D0N753</accession>
<dbReference type="InterPro" id="IPR036761">
    <property type="entry name" value="TTHA0802/YceI-like_sf"/>
</dbReference>